<evidence type="ECO:0000313" key="2">
    <source>
        <dbReference type="EMBL" id="OEU16723.1"/>
    </source>
</evidence>
<reference evidence="2 3" key="1">
    <citation type="submission" date="2016-09" db="EMBL/GenBank/DDBJ databases">
        <title>Extensive genetic diversity and differential bi-allelic expression allows diatom success in the polar Southern Ocean.</title>
        <authorList>
            <consortium name="DOE Joint Genome Institute"/>
            <person name="Mock T."/>
            <person name="Otillar R.P."/>
            <person name="Strauss J."/>
            <person name="Dupont C."/>
            <person name="Frickenhaus S."/>
            <person name="Maumus F."/>
            <person name="Mcmullan M."/>
            <person name="Sanges R."/>
            <person name="Schmutz J."/>
            <person name="Toseland A."/>
            <person name="Valas R."/>
            <person name="Veluchamy A."/>
            <person name="Ward B.J."/>
            <person name="Allen A."/>
            <person name="Barry K."/>
            <person name="Falciatore A."/>
            <person name="Ferrante M."/>
            <person name="Fortunato A.E."/>
            <person name="Gloeckner G."/>
            <person name="Gruber A."/>
            <person name="Hipkin R."/>
            <person name="Janech M."/>
            <person name="Kroth P."/>
            <person name="Leese F."/>
            <person name="Lindquist E."/>
            <person name="Lyon B.R."/>
            <person name="Martin J."/>
            <person name="Mayer C."/>
            <person name="Parker M."/>
            <person name="Quesneville H."/>
            <person name="Raymond J."/>
            <person name="Uhlig C."/>
            <person name="Valentin K.U."/>
            <person name="Worden A.Z."/>
            <person name="Armbrust E.V."/>
            <person name="Bowler C."/>
            <person name="Green B."/>
            <person name="Moulton V."/>
            <person name="Van Oosterhout C."/>
            <person name="Grigoriev I."/>
        </authorList>
    </citation>
    <scope>NUCLEOTIDE SEQUENCE [LARGE SCALE GENOMIC DNA]</scope>
    <source>
        <strain evidence="2 3">CCMP1102</strain>
    </source>
</reference>
<keyword evidence="3" id="KW-1185">Reference proteome</keyword>
<keyword evidence="1" id="KW-0472">Membrane</keyword>
<sequence length="375" mass="41989">MEIGESDAPKEQIGVRTRRSSVVNEKRKFKNLLSEEVGIRNSVMHSPGAQGKGGLIHVVGAAIVNMISAFFIFVLYLISLESLLSLALCISLTIYTYNIAKFDSTFDGNTMSWTLLTFAVITPLSASIGMAFTRREGALGQIADFRATMVNLLFAHTFWDWGKVGTIPSGRAASDVDWLQYTDDVLFAMIRICSELTRLLTLPNASRARHHVFPYGKKQREDVATVSRKLHRSILHDLTYITERCELLKNEGLPPNEATRIRQWERFLSIEIEQMLVIKKYRTPQALRSFARLFTVFLPPFYAPYYGQLAVNLKSLGLGITFSMLTSIALTSLFESMSQMEDPFVGRPSSNVPGGPYSSASGMNRTRFFIPGASR</sequence>
<dbReference type="PANTHER" id="PTHR36970">
    <property type="entry name" value="UNNAMED PRODUCT"/>
    <property type="match status" value="1"/>
</dbReference>
<gene>
    <name evidence="2" type="ORF">FRACYDRAFT_275439</name>
</gene>
<evidence type="ECO:0000256" key="1">
    <source>
        <dbReference type="SAM" id="Phobius"/>
    </source>
</evidence>
<feature type="transmembrane region" description="Helical" evidence="1">
    <location>
        <begin position="289"/>
        <end position="307"/>
    </location>
</feature>
<dbReference type="KEGG" id="fcy:FRACYDRAFT_275439"/>
<dbReference type="OrthoDB" id="536576at2759"/>
<name>A0A1E7FG08_9STRA</name>
<dbReference type="EMBL" id="KV784358">
    <property type="protein sequence ID" value="OEU16723.1"/>
    <property type="molecule type" value="Genomic_DNA"/>
</dbReference>
<keyword evidence="1" id="KW-1133">Transmembrane helix</keyword>
<dbReference type="InParanoid" id="A0A1E7FG08"/>
<accession>A0A1E7FG08</accession>
<dbReference type="Proteomes" id="UP000095751">
    <property type="component" value="Unassembled WGS sequence"/>
</dbReference>
<protein>
    <submittedName>
        <fullName evidence="2">Uncharacterized protein</fullName>
    </submittedName>
</protein>
<feature type="transmembrane region" description="Helical" evidence="1">
    <location>
        <begin position="83"/>
        <end position="100"/>
    </location>
</feature>
<proteinExistence type="predicted"/>
<feature type="transmembrane region" description="Helical" evidence="1">
    <location>
        <begin position="112"/>
        <end position="132"/>
    </location>
</feature>
<evidence type="ECO:0000313" key="3">
    <source>
        <dbReference type="Proteomes" id="UP000095751"/>
    </source>
</evidence>
<keyword evidence="1" id="KW-0812">Transmembrane</keyword>
<dbReference type="PANTHER" id="PTHR36970:SF1">
    <property type="entry name" value="BESTROPHIN HOMOLOG"/>
    <property type="match status" value="1"/>
</dbReference>
<dbReference type="AlphaFoldDB" id="A0A1E7FG08"/>
<feature type="transmembrane region" description="Helical" evidence="1">
    <location>
        <begin position="313"/>
        <end position="334"/>
    </location>
</feature>
<feature type="transmembrane region" description="Helical" evidence="1">
    <location>
        <begin position="54"/>
        <end position="76"/>
    </location>
</feature>
<organism evidence="2 3">
    <name type="scientific">Fragilariopsis cylindrus CCMP1102</name>
    <dbReference type="NCBI Taxonomy" id="635003"/>
    <lineage>
        <taxon>Eukaryota</taxon>
        <taxon>Sar</taxon>
        <taxon>Stramenopiles</taxon>
        <taxon>Ochrophyta</taxon>
        <taxon>Bacillariophyta</taxon>
        <taxon>Bacillariophyceae</taxon>
        <taxon>Bacillariophycidae</taxon>
        <taxon>Bacillariales</taxon>
        <taxon>Bacillariaceae</taxon>
        <taxon>Fragilariopsis</taxon>
    </lineage>
</organism>